<dbReference type="PANTHER" id="PTHR23530:SF1">
    <property type="entry name" value="PERMEASE, MAJOR FACILITATOR SUPERFAMILY-RELATED"/>
    <property type="match status" value="1"/>
</dbReference>
<keyword evidence="3 4" id="KW-0472">Membrane</keyword>
<dbReference type="RefSeq" id="WP_044203006.1">
    <property type="nucleotide sequence ID" value="NZ_JADOXW010000036.1"/>
</dbReference>
<evidence type="ECO:0000313" key="5">
    <source>
        <dbReference type="EMBL" id="KGA43612.1"/>
    </source>
</evidence>
<evidence type="ECO:0000256" key="4">
    <source>
        <dbReference type="SAM" id="Phobius"/>
    </source>
</evidence>
<dbReference type="Gene3D" id="1.20.1250.20">
    <property type="entry name" value="MFS general substrate transporter like domains"/>
    <property type="match status" value="1"/>
</dbReference>
<feature type="transmembrane region" description="Helical" evidence="4">
    <location>
        <begin position="68"/>
        <end position="88"/>
    </location>
</feature>
<gene>
    <name evidence="5" type="ORF">KU75_02545</name>
</gene>
<comment type="caution">
    <text evidence="5">The sequence shown here is derived from an EMBL/GenBank/DDBJ whole genome shotgun (WGS) entry which is preliminary data.</text>
</comment>
<reference evidence="5 6" key="1">
    <citation type="submission" date="2014-08" db="EMBL/GenBank/DDBJ databases">
        <title>Genome sequences of NCPPB Pectobacterium isolates.</title>
        <authorList>
            <person name="Glover R.H."/>
            <person name="Sapp M."/>
            <person name="Elphinstone J."/>
        </authorList>
    </citation>
    <scope>NUCLEOTIDE SEQUENCE [LARGE SCALE GENOMIC DNA]</scope>
    <source>
        <strain evidence="5 6">NCPPB3841</strain>
    </source>
</reference>
<keyword evidence="1 4" id="KW-0812">Transmembrane</keyword>
<feature type="transmembrane region" description="Helical" evidence="4">
    <location>
        <begin position="380"/>
        <end position="399"/>
    </location>
</feature>
<protein>
    <submittedName>
        <fullName evidence="5">MFS transporter</fullName>
    </submittedName>
</protein>
<feature type="transmembrane region" description="Helical" evidence="4">
    <location>
        <begin position="309"/>
        <end position="334"/>
    </location>
</feature>
<evidence type="ECO:0000256" key="1">
    <source>
        <dbReference type="ARBA" id="ARBA00022692"/>
    </source>
</evidence>
<feature type="transmembrane region" description="Helical" evidence="4">
    <location>
        <begin position="132"/>
        <end position="154"/>
    </location>
</feature>
<evidence type="ECO:0000256" key="2">
    <source>
        <dbReference type="ARBA" id="ARBA00022989"/>
    </source>
</evidence>
<keyword evidence="2 4" id="KW-1133">Transmembrane helix</keyword>
<feature type="transmembrane region" description="Helical" evidence="4">
    <location>
        <begin position="346"/>
        <end position="368"/>
    </location>
</feature>
<proteinExistence type="predicted"/>
<feature type="transmembrane region" description="Helical" evidence="4">
    <location>
        <begin position="40"/>
        <end position="61"/>
    </location>
</feature>
<feature type="transmembrane region" description="Helical" evidence="4">
    <location>
        <begin position="285"/>
        <end position="303"/>
    </location>
</feature>
<dbReference type="InterPro" id="IPR036259">
    <property type="entry name" value="MFS_trans_sf"/>
</dbReference>
<dbReference type="CDD" id="cd06174">
    <property type="entry name" value="MFS"/>
    <property type="match status" value="1"/>
</dbReference>
<dbReference type="EMBL" id="JQOF01000001">
    <property type="protein sequence ID" value="KGA43612.1"/>
    <property type="molecule type" value="Genomic_DNA"/>
</dbReference>
<feature type="transmembrane region" description="Helical" evidence="4">
    <location>
        <begin position="12"/>
        <end position="34"/>
    </location>
</feature>
<dbReference type="InterPro" id="IPR053160">
    <property type="entry name" value="MFS_DHA3_Transporter"/>
</dbReference>
<dbReference type="Pfam" id="PF07690">
    <property type="entry name" value="MFS_1"/>
    <property type="match status" value="1"/>
</dbReference>
<feature type="transmembrane region" description="Helical" evidence="4">
    <location>
        <begin position="100"/>
        <end position="120"/>
    </location>
</feature>
<sequence length="411" mass="45745">MNRASALAFTYGSFSAVRMLIGVYHAIFLISMGVTLSQLAFLQVIFSITILVLDFPFAVLADRYRRKYSVVLGVVLTGLFYPLCLQAPDISALILSEISYAAGICLITGAIDGWVLHSLGDERDTFSHYAHLCQQVSSIGSVFAGIIGVGAIYYSGEYRAGYIISMVLMIFIFISFVLIGDDAVTQNSEVERKSILRNAKETLWIFKNTVGGPWFIFITCMFSSGIQIIYHFWQPIILSGSDFLHLSHVDMLTIMFCHIGSFFSQYLANSYMSKFHVSDNKYKNVIKYFSIISSVMCVCLYFMVFKHHIIGAIIAFSLIHGFICTVPVGAKSIFFAELNEGQTRHVSGIVGAVSFSGRVFSVIVLSAISLLPAGIEPANYLLLPTISFFFCGIIILKWMSLYHHSLMRKSI</sequence>
<organism evidence="5 6">
    <name type="scientific">Pectobacterium odoriferum</name>
    <dbReference type="NCBI Taxonomy" id="78398"/>
    <lineage>
        <taxon>Bacteria</taxon>
        <taxon>Pseudomonadati</taxon>
        <taxon>Pseudomonadota</taxon>
        <taxon>Gammaproteobacteria</taxon>
        <taxon>Enterobacterales</taxon>
        <taxon>Pectobacteriaceae</taxon>
        <taxon>Pectobacterium</taxon>
    </lineage>
</organism>
<dbReference type="InterPro" id="IPR011701">
    <property type="entry name" value="MFS"/>
</dbReference>
<dbReference type="Proteomes" id="UP000029447">
    <property type="component" value="Unassembled WGS sequence"/>
</dbReference>
<keyword evidence="6" id="KW-1185">Reference proteome</keyword>
<name>A0ABR4VWB0_9GAMM</name>
<accession>A0ABR4VWB0</accession>
<feature type="transmembrane region" description="Helical" evidence="4">
    <location>
        <begin position="160"/>
        <end position="179"/>
    </location>
</feature>
<feature type="transmembrane region" description="Helical" evidence="4">
    <location>
        <begin position="214"/>
        <end position="233"/>
    </location>
</feature>
<evidence type="ECO:0000313" key="6">
    <source>
        <dbReference type="Proteomes" id="UP000029447"/>
    </source>
</evidence>
<feature type="transmembrane region" description="Helical" evidence="4">
    <location>
        <begin position="245"/>
        <end position="264"/>
    </location>
</feature>
<dbReference type="PANTHER" id="PTHR23530">
    <property type="entry name" value="TRANSPORT PROTEIN-RELATED"/>
    <property type="match status" value="1"/>
</dbReference>
<dbReference type="SUPFAM" id="SSF103473">
    <property type="entry name" value="MFS general substrate transporter"/>
    <property type="match status" value="1"/>
</dbReference>
<evidence type="ECO:0000256" key="3">
    <source>
        <dbReference type="ARBA" id="ARBA00023136"/>
    </source>
</evidence>